<dbReference type="AlphaFoldDB" id="A0A8S3PPL1"/>
<dbReference type="Proteomes" id="UP000683360">
    <property type="component" value="Unassembled WGS sequence"/>
</dbReference>
<evidence type="ECO:0000256" key="1">
    <source>
        <dbReference type="SAM" id="SignalP"/>
    </source>
</evidence>
<proteinExistence type="predicted"/>
<accession>A0A8S3PPL1</accession>
<name>A0A8S3PPL1_MYTED</name>
<evidence type="ECO:0000313" key="2">
    <source>
        <dbReference type="EMBL" id="CAG2185400.1"/>
    </source>
</evidence>
<feature type="signal peptide" evidence="1">
    <location>
        <begin position="1"/>
        <end position="24"/>
    </location>
</feature>
<evidence type="ECO:0000313" key="3">
    <source>
        <dbReference type="Proteomes" id="UP000683360"/>
    </source>
</evidence>
<protein>
    <recommendedName>
        <fullName evidence="4">ZP domain-containing protein</fullName>
    </recommendedName>
</protein>
<dbReference type="OrthoDB" id="10591131at2759"/>
<sequence length="223" mass="24577">MLSQTRWAICESVIFVFAGQACDAQGVSSITAINISNVRILVDTTKNLYCKPSSPLLKNCLGSGDAKVSQLPNPLIVLHEEEQNQNIIGGQVVFLYNLTCNDSAQDLIAEASFNPKNITCNDYDKALIEQNWTGNHTYLYIKIYGFKFVGSEEVTINCSARVCPESKKCDQFCVKATATQTGTSRRRRNAIIDKNDNDESASVTFHVTALKTSNTAAGNMYRL</sequence>
<keyword evidence="1" id="KW-0732">Signal</keyword>
<dbReference type="PROSITE" id="PS51257">
    <property type="entry name" value="PROKAR_LIPOPROTEIN"/>
    <property type="match status" value="1"/>
</dbReference>
<dbReference type="Gene3D" id="2.60.40.4100">
    <property type="entry name" value="Zona pellucida, ZP-C domain"/>
    <property type="match status" value="1"/>
</dbReference>
<keyword evidence="3" id="KW-1185">Reference proteome</keyword>
<evidence type="ECO:0008006" key="4">
    <source>
        <dbReference type="Google" id="ProtNLM"/>
    </source>
</evidence>
<feature type="chain" id="PRO_5035808681" description="ZP domain-containing protein" evidence="1">
    <location>
        <begin position="25"/>
        <end position="223"/>
    </location>
</feature>
<comment type="caution">
    <text evidence="2">The sequence shown here is derived from an EMBL/GenBank/DDBJ whole genome shotgun (WGS) entry which is preliminary data.</text>
</comment>
<reference evidence="2" key="1">
    <citation type="submission" date="2021-03" db="EMBL/GenBank/DDBJ databases">
        <authorList>
            <person name="Bekaert M."/>
        </authorList>
    </citation>
    <scope>NUCLEOTIDE SEQUENCE</scope>
</reference>
<gene>
    <name evidence="2" type="ORF">MEDL_992</name>
</gene>
<dbReference type="EMBL" id="CAJPWZ010000084">
    <property type="protein sequence ID" value="CAG2185400.1"/>
    <property type="molecule type" value="Genomic_DNA"/>
</dbReference>
<dbReference type="InterPro" id="IPR042235">
    <property type="entry name" value="ZP-C_dom"/>
</dbReference>
<organism evidence="2 3">
    <name type="scientific">Mytilus edulis</name>
    <name type="common">Blue mussel</name>
    <dbReference type="NCBI Taxonomy" id="6550"/>
    <lineage>
        <taxon>Eukaryota</taxon>
        <taxon>Metazoa</taxon>
        <taxon>Spiralia</taxon>
        <taxon>Lophotrochozoa</taxon>
        <taxon>Mollusca</taxon>
        <taxon>Bivalvia</taxon>
        <taxon>Autobranchia</taxon>
        <taxon>Pteriomorphia</taxon>
        <taxon>Mytilida</taxon>
        <taxon>Mytiloidea</taxon>
        <taxon>Mytilidae</taxon>
        <taxon>Mytilinae</taxon>
        <taxon>Mytilus</taxon>
    </lineage>
</organism>